<dbReference type="RefSeq" id="XP_037217334.1">
    <property type="nucleotide sequence ID" value="XM_037365922.1"/>
</dbReference>
<reference evidence="2" key="1">
    <citation type="submission" date="2020-05" db="EMBL/GenBank/DDBJ databases">
        <title>Mycena genomes resolve the evolution of fungal bioluminescence.</title>
        <authorList>
            <person name="Tsai I.J."/>
        </authorList>
    </citation>
    <scope>NUCLEOTIDE SEQUENCE</scope>
    <source>
        <strain evidence="2">171206Taipei</strain>
    </source>
</reference>
<sequence length="158" mass="16521">MCQPPRNGTPPRPFVGRRSVVGERAVPARTSTRIGGGGGPNLKFLRWSGVVGGISISSSGRPVQRPPSPASPSAAGILVFGRSMAGHVAHPAPEPSYPHRTCSQSWTAAAPSHSQPKDPWRKRTTMSSPLLSAFSLRRPGRSLNPHGHVITTTGPGAA</sequence>
<organism evidence="2 3">
    <name type="scientific">Mycena indigotica</name>
    <dbReference type="NCBI Taxonomy" id="2126181"/>
    <lineage>
        <taxon>Eukaryota</taxon>
        <taxon>Fungi</taxon>
        <taxon>Dikarya</taxon>
        <taxon>Basidiomycota</taxon>
        <taxon>Agaricomycotina</taxon>
        <taxon>Agaricomycetes</taxon>
        <taxon>Agaricomycetidae</taxon>
        <taxon>Agaricales</taxon>
        <taxon>Marasmiineae</taxon>
        <taxon>Mycenaceae</taxon>
        <taxon>Mycena</taxon>
    </lineage>
</organism>
<feature type="region of interest" description="Disordered" evidence="1">
    <location>
        <begin position="1"/>
        <end position="41"/>
    </location>
</feature>
<name>A0A8H6SCF0_9AGAR</name>
<accession>A0A8H6SCF0</accession>
<feature type="region of interest" description="Disordered" evidence="1">
    <location>
        <begin position="89"/>
        <end position="158"/>
    </location>
</feature>
<proteinExistence type="predicted"/>
<dbReference type="Proteomes" id="UP000636479">
    <property type="component" value="Unassembled WGS sequence"/>
</dbReference>
<gene>
    <name evidence="2" type="ORF">MIND_00929600</name>
</gene>
<protein>
    <submittedName>
        <fullName evidence="2">Uncharacterized protein</fullName>
    </submittedName>
</protein>
<keyword evidence="3" id="KW-1185">Reference proteome</keyword>
<evidence type="ECO:0000256" key="1">
    <source>
        <dbReference type="SAM" id="MobiDB-lite"/>
    </source>
</evidence>
<dbReference type="AlphaFoldDB" id="A0A8H6SCF0"/>
<dbReference type="GeneID" id="59348438"/>
<evidence type="ECO:0000313" key="2">
    <source>
        <dbReference type="EMBL" id="KAF7296975.1"/>
    </source>
</evidence>
<dbReference type="EMBL" id="JACAZF010000008">
    <property type="protein sequence ID" value="KAF7296975.1"/>
    <property type="molecule type" value="Genomic_DNA"/>
</dbReference>
<comment type="caution">
    <text evidence="2">The sequence shown here is derived from an EMBL/GenBank/DDBJ whole genome shotgun (WGS) entry which is preliminary data.</text>
</comment>
<evidence type="ECO:0000313" key="3">
    <source>
        <dbReference type="Proteomes" id="UP000636479"/>
    </source>
</evidence>